<feature type="repeat" description="WD" evidence="3">
    <location>
        <begin position="45"/>
        <end position="77"/>
    </location>
</feature>
<feature type="region of interest" description="Disordered" evidence="4">
    <location>
        <begin position="356"/>
        <end position="389"/>
    </location>
</feature>
<dbReference type="Pfam" id="PF00400">
    <property type="entry name" value="WD40"/>
    <property type="match status" value="5"/>
</dbReference>
<dbReference type="SUPFAM" id="SSF50978">
    <property type="entry name" value="WD40 repeat-like"/>
    <property type="match status" value="1"/>
</dbReference>
<dbReference type="CDD" id="cd00200">
    <property type="entry name" value="WD40"/>
    <property type="match status" value="1"/>
</dbReference>
<dbReference type="GeneID" id="64691353"/>
<reference evidence="6" key="1">
    <citation type="journal article" date="2020" name="New Phytol.">
        <title>Comparative genomics reveals dynamic genome evolution in host specialist ectomycorrhizal fungi.</title>
        <authorList>
            <person name="Lofgren L.A."/>
            <person name="Nguyen N.H."/>
            <person name="Vilgalys R."/>
            <person name="Ruytinx J."/>
            <person name="Liao H.L."/>
            <person name="Branco S."/>
            <person name="Kuo A."/>
            <person name="LaButti K."/>
            <person name="Lipzen A."/>
            <person name="Andreopoulos W."/>
            <person name="Pangilinan J."/>
            <person name="Riley R."/>
            <person name="Hundley H."/>
            <person name="Na H."/>
            <person name="Barry K."/>
            <person name="Grigoriev I.V."/>
            <person name="Stajich J.E."/>
            <person name="Kennedy P.G."/>
        </authorList>
    </citation>
    <scope>NUCLEOTIDE SEQUENCE</scope>
    <source>
        <strain evidence="6">FC423</strain>
    </source>
</reference>
<dbReference type="InterPro" id="IPR036322">
    <property type="entry name" value="WD40_repeat_dom_sf"/>
</dbReference>
<dbReference type="PROSITE" id="PS00678">
    <property type="entry name" value="WD_REPEATS_1"/>
    <property type="match status" value="1"/>
</dbReference>
<evidence type="ECO:0000313" key="7">
    <source>
        <dbReference type="Proteomes" id="UP000823399"/>
    </source>
</evidence>
<evidence type="ECO:0000256" key="2">
    <source>
        <dbReference type="ARBA" id="ARBA00022737"/>
    </source>
</evidence>
<dbReference type="InterPro" id="IPR015943">
    <property type="entry name" value="WD40/YVTN_repeat-like_dom_sf"/>
</dbReference>
<dbReference type="Gene3D" id="2.130.10.10">
    <property type="entry name" value="YVTN repeat-like/Quinoprotein amine dehydrogenase"/>
    <property type="match status" value="2"/>
</dbReference>
<feature type="region of interest" description="Disordered" evidence="4">
    <location>
        <begin position="1"/>
        <end position="40"/>
    </location>
</feature>
<proteinExistence type="predicted"/>
<dbReference type="AlphaFoldDB" id="A0A9P7JMK0"/>
<dbReference type="PANTHER" id="PTHR22847:SF637">
    <property type="entry name" value="WD REPEAT DOMAIN 5B"/>
    <property type="match status" value="1"/>
</dbReference>
<dbReference type="GO" id="GO:1990234">
    <property type="term" value="C:transferase complex"/>
    <property type="evidence" value="ECO:0007669"/>
    <property type="project" value="UniProtKB-ARBA"/>
</dbReference>
<dbReference type="PROSITE" id="PS50294">
    <property type="entry name" value="WD_REPEATS_REGION"/>
    <property type="match status" value="3"/>
</dbReference>
<keyword evidence="7" id="KW-1185">Reference proteome</keyword>
<evidence type="ECO:0000256" key="4">
    <source>
        <dbReference type="SAM" id="MobiDB-lite"/>
    </source>
</evidence>
<dbReference type="PROSITE" id="PS50082">
    <property type="entry name" value="WD_REPEATS_2"/>
    <property type="match status" value="5"/>
</dbReference>
<dbReference type="Proteomes" id="UP000823399">
    <property type="component" value="Unassembled WGS sequence"/>
</dbReference>
<evidence type="ECO:0000313" key="5">
    <source>
        <dbReference type="EMBL" id="KAG2086375.1"/>
    </source>
</evidence>
<evidence type="ECO:0000256" key="3">
    <source>
        <dbReference type="PROSITE-ProRule" id="PRU00221"/>
    </source>
</evidence>
<gene>
    <name evidence="6" type="ORF">F5147DRAFT_29785</name>
    <name evidence="5" type="ORF">F5147DRAFT_791831</name>
</gene>
<dbReference type="RefSeq" id="XP_041286075.1">
    <property type="nucleotide sequence ID" value="XM_041429094.1"/>
</dbReference>
<sequence>MPPLAIQMPTIEENTSSVSEPPAMPVTEETQPTAQPEKPTPKYQFKGHENQILDFVFLRDNVHIVSGSLDGRMRKWNCDTGLLVGKPWSGEGGIIHALALSPDGKTIACGRDDGSVQRWNTEGEMIEGIWTGHKELIRSLSWSPDGNHIASGSDDGTILIRKVLESGEIEVGPIETKQDGVLALAYSPSGDKIASGGKNQTICIWDSKTGELVIEPIGDLGHYVWSVVWSLDGTKLYAALGHFARAFDSSSGTELCSFEHTHPLISVALSPKHNVLACVGIGSIARLWDTKSRQPLGQPFNQEDGIALCVAFSPDGKYVAYGGTNNTVTLWVVKEIAPEITSPPPSCLEVDATNPLAQSESDGHGDFFQSYPPSAPPGPSHRSQNTQSSSARRFWNILIPFRHGPTASESIALQQHPRRSFFGGRSGSRPVTVSAAHKIKRRWIARPPVETNAQAGLSSSTITHAAAQPNSMPQLPEAQSTTQQLAHSCWGNFCLALGCIPRRPLPVVSAAQPSTS</sequence>
<accession>A0A9P7JMK0</accession>
<keyword evidence="1 3" id="KW-0853">WD repeat</keyword>
<feature type="repeat" description="WD" evidence="3">
    <location>
        <begin position="300"/>
        <end position="331"/>
    </location>
</feature>
<dbReference type="OrthoDB" id="10251741at2759"/>
<organism evidence="6 7">
    <name type="scientific">Suillus discolor</name>
    <dbReference type="NCBI Taxonomy" id="1912936"/>
    <lineage>
        <taxon>Eukaryota</taxon>
        <taxon>Fungi</taxon>
        <taxon>Dikarya</taxon>
        <taxon>Basidiomycota</taxon>
        <taxon>Agaricomycotina</taxon>
        <taxon>Agaricomycetes</taxon>
        <taxon>Agaricomycetidae</taxon>
        <taxon>Boletales</taxon>
        <taxon>Suillineae</taxon>
        <taxon>Suillaceae</taxon>
        <taxon>Suillus</taxon>
    </lineage>
</organism>
<feature type="repeat" description="WD" evidence="3">
    <location>
        <begin position="130"/>
        <end position="160"/>
    </location>
</feature>
<dbReference type="InterPro" id="IPR001680">
    <property type="entry name" value="WD40_rpt"/>
</dbReference>
<protein>
    <submittedName>
        <fullName evidence="6">WD40-repeat-containing domain protein</fullName>
    </submittedName>
</protein>
<comment type="caution">
    <text evidence="6">The sequence shown here is derived from an EMBL/GenBank/DDBJ whole genome shotgun (WGS) entry which is preliminary data.</text>
</comment>
<evidence type="ECO:0000256" key="1">
    <source>
        <dbReference type="ARBA" id="ARBA00022574"/>
    </source>
</evidence>
<dbReference type="PANTHER" id="PTHR22847">
    <property type="entry name" value="WD40 REPEAT PROTEIN"/>
    <property type="match status" value="1"/>
</dbReference>
<name>A0A9P7JMK0_9AGAM</name>
<dbReference type="EMBL" id="JABBWM010000146">
    <property type="protein sequence ID" value="KAG2086375.1"/>
    <property type="molecule type" value="Genomic_DNA"/>
</dbReference>
<dbReference type="SMART" id="SM00320">
    <property type="entry name" value="WD40"/>
    <property type="match status" value="7"/>
</dbReference>
<keyword evidence="2" id="KW-0677">Repeat</keyword>
<feature type="repeat" description="WD" evidence="3">
    <location>
        <begin position="88"/>
        <end position="122"/>
    </location>
</feature>
<dbReference type="InterPro" id="IPR019775">
    <property type="entry name" value="WD40_repeat_CS"/>
</dbReference>
<feature type="repeat" description="WD" evidence="3">
    <location>
        <begin position="174"/>
        <end position="215"/>
    </location>
</feature>
<evidence type="ECO:0000313" key="6">
    <source>
        <dbReference type="EMBL" id="KAG2090016.1"/>
    </source>
</evidence>
<dbReference type="EMBL" id="JABBWM010000107">
    <property type="protein sequence ID" value="KAG2090016.1"/>
    <property type="molecule type" value="Genomic_DNA"/>
</dbReference>